<accession>A0A371HMK5</accession>
<feature type="region of interest" description="Disordered" evidence="1">
    <location>
        <begin position="359"/>
        <end position="378"/>
    </location>
</feature>
<organism evidence="3 4">
    <name type="scientific">Mucuna pruriens</name>
    <name type="common">Velvet bean</name>
    <name type="synonym">Dolichos pruriens</name>
    <dbReference type="NCBI Taxonomy" id="157652"/>
    <lineage>
        <taxon>Eukaryota</taxon>
        <taxon>Viridiplantae</taxon>
        <taxon>Streptophyta</taxon>
        <taxon>Embryophyta</taxon>
        <taxon>Tracheophyta</taxon>
        <taxon>Spermatophyta</taxon>
        <taxon>Magnoliopsida</taxon>
        <taxon>eudicotyledons</taxon>
        <taxon>Gunneridae</taxon>
        <taxon>Pentapetalae</taxon>
        <taxon>rosids</taxon>
        <taxon>fabids</taxon>
        <taxon>Fabales</taxon>
        <taxon>Fabaceae</taxon>
        <taxon>Papilionoideae</taxon>
        <taxon>50 kb inversion clade</taxon>
        <taxon>NPAAA clade</taxon>
        <taxon>indigoferoid/millettioid clade</taxon>
        <taxon>Phaseoleae</taxon>
        <taxon>Mucuna</taxon>
    </lineage>
</organism>
<dbReference type="EMBL" id="QJKJ01002159">
    <property type="protein sequence ID" value="RDY04037.1"/>
    <property type="molecule type" value="Genomic_DNA"/>
</dbReference>
<dbReference type="PANTHER" id="PTHR35046:SF9">
    <property type="entry name" value="RNA-DIRECTED DNA POLYMERASE"/>
    <property type="match status" value="1"/>
</dbReference>
<dbReference type="Proteomes" id="UP000257109">
    <property type="component" value="Unassembled WGS sequence"/>
</dbReference>
<dbReference type="AlphaFoldDB" id="A0A371HMK5"/>
<feature type="compositionally biased region" description="Acidic residues" evidence="1">
    <location>
        <begin position="90"/>
        <end position="99"/>
    </location>
</feature>
<feature type="compositionally biased region" description="Polar residues" evidence="1">
    <location>
        <begin position="168"/>
        <end position="178"/>
    </location>
</feature>
<gene>
    <name evidence="3" type="ORF">CR513_12304</name>
</gene>
<proteinExistence type="predicted"/>
<keyword evidence="4" id="KW-1185">Reference proteome</keyword>
<reference evidence="3" key="1">
    <citation type="submission" date="2018-05" db="EMBL/GenBank/DDBJ databases">
        <title>Draft genome of Mucuna pruriens seed.</title>
        <authorList>
            <person name="Nnadi N.E."/>
            <person name="Vos R."/>
            <person name="Hasami M.H."/>
            <person name="Devisetty U.K."/>
            <person name="Aguiy J.C."/>
        </authorList>
    </citation>
    <scope>NUCLEOTIDE SEQUENCE [LARGE SCALE GENOMIC DNA]</scope>
    <source>
        <strain evidence="3">JCA_2017</strain>
    </source>
</reference>
<evidence type="ECO:0000313" key="4">
    <source>
        <dbReference type="Proteomes" id="UP000257109"/>
    </source>
</evidence>
<feature type="region of interest" description="Disordered" evidence="1">
    <location>
        <begin position="168"/>
        <end position="203"/>
    </location>
</feature>
<feature type="domain" description="Retrotransposon gag" evidence="2">
    <location>
        <begin position="248"/>
        <end position="321"/>
    </location>
</feature>
<comment type="caution">
    <text evidence="3">The sequence shown here is derived from an EMBL/GenBank/DDBJ whole genome shotgun (WGS) entry which is preliminary data.</text>
</comment>
<dbReference type="PANTHER" id="PTHR35046">
    <property type="entry name" value="ZINC KNUCKLE (CCHC-TYPE) FAMILY PROTEIN"/>
    <property type="match status" value="1"/>
</dbReference>
<feature type="region of interest" description="Disordered" evidence="1">
    <location>
        <begin position="77"/>
        <end position="99"/>
    </location>
</feature>
<name>A0A371HMK5_MUCPR</name>
<protein>
    <recommendedName>
        <fullName evidence="2">Retrotransposon gag domain-containing protein</fullName>
    </recommendedName>
</protein>
<feature type="compositionally biased region" description="Low complexity" evidence="1">
    <location>
        <begin position="359"/>
        <end position="372"/>
    </location>
</feature>
<feature type="compositionally biased region" description="Basic and acidic residues" evidence="1">
    <location>
        <begin position="179"/>
        <end position="196"/>
    </location>
</feature>
<feature type="non-terminal residue" evidence="3">
    <location>
        <position position="1"/>
    </location>
</feature>
<evidence type="ECO:0000256" key="1">
    <source>
        <dbReference type="SAM" id="MobiDB-lite"/>
    </source>
</evidence>
<dbReference type="OrthoDB" id="1731207at2759"/>
<sequence>MALTRIKIVINQLSLRRTNIVKNQDIWFGFKGLEFMGLRFGIYGLRQTKILGLGFMGYGLGFREECCGGGGSSSGNDNIINDGGGGDDNNNGDDDDSGSSDDNVMVVIVTLWWWCNDNSVVMVVVAMTDSLVSIDFCDWVLFMWLGHDSLPCNRHMALNARLDDLQSTPGYKSPVSQNNDEKEEKEYSNGRNNEKERRRKGEPRRDNYLDDNLYIPWQKMILNCTWCEREKLNMCLIVTITRRRKRHRNGEKPITWEDMKSVMRRRFVPSHYHKDLHRKLQSLTQGSMSMEDYYKEMEIAMIRANVEEDREETMVRFIGDLKKEIVDVVKLQHYMEIEDLLHKAIQVERQLKSSKFASSSSSSWRSNWKNNKIVANPK</sequence>
<dbReference type="Pfam" id="PF03732">
    <property type="entry name" value="Retrotrans_gag"/>
    <property type="match status" value="1"/>
</dbReference>
<dbReference type="InterPro" id="IPR005162">
    <property type="entry name" value="Retrotrans_gag_dom"/>
</dbReference>
<evidence type="ECO:0000259" key="2">
    <source>
        <dbReference type="Pfam" id="PF03732"/>
    </source>
</evidence>
<evidence type="ECO:0000313" key="3">
    <source>
        <dbReference type="EMBL" id="RDY04037.1"/>
    </source>
</evidence>